<proteinExistence type="predicted"/>
<protein>
    <submittedName>
        <fullName evidence="1">Ras-domain-containing protein</fullName>
    </submittedName>
</protein>
<accession>A0ACD3A842</accession>
<reference evidence="1 2" key="1">
    <citation type="journal article" date="2019" name="Nat. Ecol. Evol.">
        <title>Megaphylogeny resolves global patterns of mushroom evolution.</title>
        <authorList>
            <person name="Varga T."/>
            <person name="Krizsan K."/>
            <person name="Foldi C."/>
            <person name="Dima B."/>
            <person name="Sanchez-Garcia M."/>
            <person name="Sanchez-Ramirez S."/>
            <person name="Szollosi G.J."/>
            <person name="Szarkandi J.G."/>
            <person name="Papp V."/>
            <person name="Albert L."/>
            <person name="Andreopoulos W."/>
            <person name="Angelini C."/>
            <person name="Antonin V."/>
            <person name="Barry K.W."/>
            <person name="Bougher N.L."/>
            <person name="Buchanan P."/>
            <person name="Buyck B."/>
            <person name="Bense V."/>
            <person name="Catcheside P."/>
            <person name="Chovatia M."/>
            <person name="Cooper J."/>
            <person name="Damon W."/>
            <person name="Desjardin D."/>
            <person name="Finy P."/>
            <person name="Geml J."/>
            <person name="Haridas S."/>
            <person name="Hughes K."/>
            <person name="Justo A."/>
            <person name="Karasinski D."/>
            <person name="Kautmanova I."/>
            <person name="Kiss B."/>
            <person name="Kocsube S."/>
            <person name="Kotiranta H."/>
            <person name="LaButti K.M."/>
            <person name="Lechner B.E."/>
            <person name="Liimatainen K."/>
            <person name="Lipzen A."/>
            <person name="Lukacs Z."/>
            <person name="Mihaltcheva S."/>
            <person name="Morgado L.N."/>
            <person name="Niskanen T."/>
            <person name="Noordeloos M.E."/>
            <person name="Ohm R.A."/>
            <person name="Ortiz-Santana B."/>
            <person name="Ovrebo C."/>
            <person name="Racz N."/>
            <person name="Riley R."/>
            <person name="Savchenko A."/>
            <person name="Shiryaev A."/>
            <person name="Soop K."/>
            <person name="Spirin V."/>
            <person name="Szebenyi C."/>
            <person name="Tomsovsky M."/>
            <person name="Tulloss R.E."/>
            <person name="Uehling J."/>
            <person name="Grigoriev I.V."/>
            <person name="Vagvolgyi C."/>
            <person name="Papp T."/>
            <person name="Martin F.M."/>
            <person name="Miettinen O."/>
            <person name="Hibbett D.S."/>
            <person name="Nagy L.G."/>
        </authorList>
    </citation>
    <scope>NUCLEOTIDE SEQUENCE [LARGE SCALE GENOMIC DNA]</scope>
    <source>
        <strain evidence="1 2">NL-1719</strain>
    </source>
</reference>
<evidence type="ECO:0000313" key="2">
    <source>
        <dbReference type="Proteomes" id="UP000308600"/>
    </source>
</evidence>
<keyword evidence="2" id="KW-1185">Reference proteome</keyword>
<organism evidence="1 2">
    <name type="scientific">Pluteus cervinus</name>
    <dbReference type="NCBI Taxonomy" id="181527"/>
    <lineage>
        <taxon>Eukaryota</taxon>
        <taxon>Fungi</taxon>
        <taxon>Dikarya</taxon>
        <taxon>Basidiomycota</taxon>
        <taxon>Agaricomycotina</taxon>
        <taxon>Agaricomycetes</taxon>
        <taxon>Agaricomycetidae</taxon>
        <taxon>Agaricales</taxon>
        <taxon>Pluteineae</taxon>
        <taxon>Pluteaceae</taxon>
        <taxon>Pluteus</taxon>
    </lineage>
</organism>
<dbReference type="EMBL" id="ML208627">
    <property type="protein sequence ID" value="TFK61806.1"/>
    <property type="molecule type" value="Genomic_DNA"/>
</dbReference>
<name>A0ACD3A842_9AGAR</name>
<sequence length="231" mass="25307">MPPTPAKPAQTKPQQSVVNVKLLLIGNSSVGKSSLLLRFSDESWLPEDESAATIGVDYRVHKMEVKGKKVKLSIWDTAGQERFRTITSSYYRGAQGIILVYDVANRQSFDALPKWYSELETYVSPSVVKILVGNKVDKEFSRQVTHVEAEAFAQRMNSLFIEASAKTNVNVNNMFQEVVEKIMDTPELWDPAHRGEGGSQNTSNGNGGMPGGVQIVGLNQPEGQQAGGCSC</sequence>
<gene>
    <name evidence="1" type="ORF">BDN72DRAFT_423860</name>
</gene>
<evidence type="ECO:0000313" key="1">
    <source>
        <dbReference type="EMBL" id="TFK61806.1"/>
    </source>
</evidence>
<dbReference type="Proteomes" id="UP000308600">
    <property type="component" value="Unassembled WGS sequence"/>
</dbReference>